<evidence type="ECO:0000256" key="8">
    <source>
        <dbReference type="SAM" id="Phobius"/>
    </source>
</evidence>
<feature type="domain" description="EamA" evidence="9">
    <location>
        <begin position="8"/>
        <end position="143"/>
    </location>
</feature>
<feature type="transmembrane region" description="Helical" evidence="8">
    <location>
        <begin position="212"/>
        <end position="231"/>
    </location>
</feature>
<keyword evidence="7 8" id="KW-0472">Membrane</keyword>
<feature type="transmembrane region" description="Helical" evidence="8">
    <location>
        <begin position="73"/>
        <end position="91"/>
    </location>
</feature>
<feature type="transmembrane region" description="Helical" evidence="8">
    <location>
        <begin position="127"/>
        <end position="144"/>
    </location>
</feature>
<feature type="transmembrane region" description="Helical" evidence="8">
    <location>
        <begin position="150"/>
        <end position="166"/>
    </location>
</feature>
<dbReference type="SUPFAM" id="SSF103481">
    <property type="entry name" value="Multidrug resistance efflux transporter EmrE"/>
    <property type="match status" value="2"/>
</dbReference>
<reference evidence="10" key="2">
    <citation type="submission" date="2023-01" db="EMBL/GenBank/DDBJ databases">
        <authorList>
            <person name="Sun Q."/>
            <person name="Evtushenko L."/>
        </authorList>
    </citation>
    <scope>NUCLEOTIDE SEQUENCE</scope>
    <source>
        <strain evidence="10">VKM Ac-1958</strain>
    </source>
</reference>
<organism evidence="10 11">
    <name type="scientific">Microbacterium keratanolyticum</name>
    <dbReference type="NCBI Taxonomy" id="67574"/>
    <lineage>
        <taxon>Bacteria</taxon>
        <taxon>Bacillati</taxon>
        <taxon>Actinomycetota</taxon>
        <taxon>Actinomycetes</taxon>
        <taxon>Micrococcales</taxon>
        <taxon>Microbacteriaceae</taxon>
        <taxon>Microbacterium</taxon>
    </lineage>
</organism>
<evidence type="ECO:0000313" key="11">
    <source>
        <dbReference type="Proteomes" id="UP001142325"/>
    </source>
</evidence>
<keyword evidence="5 8" id="KW-0812">Transmembrane</keyword>
<dbReference type="PANTHER" id="PTHR22911:SF137">
    <property type="entry name" value="SOLUTE CARRIER FAMILY 35 MEMBER G2-RELATED"/>
    <property type="match status" value="1"/>
</dbReference>
<name>A0A9W6HT33_9MICO</name>
<dbReference type="RefSeq" id="WP_204939230.1">
    <property type="nucleotide sequence ID" value="NZ_BAAAUM010000001.1"/>
</dbReference>
<dbReference type="Proteomes" id="UP001142325">
    <property type="component" value="Unassembled WGS sequence"/>
</dbReference>
<reference evidence="10" key="1">
    <citation type="journal article" date="2014" name="Int. J. Syst. Evol. Microbiol.">
        <title>Complete genome sequence of Corynebacterium casei LMG S-19264T (=DSM 44701T), isolated from a smear-ripened cheese.</title>
        <authorList>
            <consortium name="US DOE Joint Genome Institute (JGI-PGF)"/>
            <person name="Walter F."/>
            <person name="Albersmeier A."/>
            <person name="Kalinowski J."/>
            <person name="Ruckert C."/>
        </authorList>
    </citation>
    <scope>NUCLEOTIDE SEQUENCE</scope>
    <source>
        <strain evidence="10">VKM Ac-1958</strain>
    </source>
</reference>
<evidence type="ECO:0000256" key="1">
    <source>
        <dbReference type="ARBA" id="ARBA00004651"/>
    </source>
</evidence>
<dbReference type="InterPro" id="IPR004626">
    <property type="entry name" value="RarD"/>
</dbReference>
<keyword evidence="4" id="KW-1003">Cell membrane</keyword>
<comment type="caution">
    <text evidence="10">The sequence shown here is derived from an EMBL/GenBank/DDBJ whole genome shotgun (WGS) entry which is preliminary data.</text>
</comment>
<evidence type="ECO:0000256" key="7">
    <source>
        <dbReference type="ARBA" id="ARBA00023136"/>
    </source>
</evidence>
<dbReference type="InterPro" id="IPR000620">
    <property type="entry name" value="EamA_dom"/>
</dbReference>
<evidence type="ECO:0000256" key="4">
    <source>
        <dbReference type="ARBA" id="ARBA00022475"/>
    </source>
</evidence>
<evidence type="ECO:0000256" key="3">
    <source>
        <dbReference type="ARBA" id="ARBA00022448"/>
    </source>
</evidence>
<evidence type="ECO:0000256" key="5">
    <source>
        <dbReference type="ARBA" id="ARBA00022692"/>
    </source>
</evidence>
<evidence type="ECO:0000256" key="2">
    <source>
        <dbReference type="ARBA" id="ARBA00007362"/>
    </source>
</evidence>
<feature type="transmembrane region" description="Helical" evidence="8">
    <location>
        <begin position="186"/>
        <end position="206"/>
    </location>
</feature>
<feature type="domain" description="EamA" evidence="9">
    <location>
        <begin position="152"/>
        <end position="285"/>
    </location>
</feature>
<keyword evidence="3" id="KW-0813">Transport</keyword>
<feature type="transmembrane region" description="Helical" evidence="8">
    <location>
        <begin position="271"/>
        <end position="290"/>
    </location>
</feature>
<keyword evidence="11" id="KW-1185">Reference proteome</keyword>
<sequence length="304" mass="33275">MTTELRIGFAYTAAAYVLWGFVPLFFVLLIPTGPWEIVAMRVLFSLVLCVLLLTVTRGWAAFLAILRDRRLRWLTLLAGALIFINWQTYIVGVVTDRVLETSLGYFMNPILIVLLGVIVLRERLRPLQWVAIGIAAVAVAVTVIGYGTVPWIALLLAFSFGLYGLVKKKIGPRVDAVSGLTLETMWLTPVAIIELVIVAMTTGITFGTLGWGHAALLAATGVVTAVPLLLFAGGARRIPLSMAGILQFITPIMIFLIGTFLLHEPMPPERWAGFILVWIAVVVFLLDVLLASRKGRRAAPVELV</sequence>
<evidence type="ECO:0000256" key="6">
    <source>
        <dbReference type="ARBA" id="ARBA00022989"/>
    </source>
</evidence>
<evidence type="ECO:0000259" key="9">
    <source>
        <dbReference type="Pfam" id="PF00892"/>
    </source>
</evidence>
<feature type="transmembrane region" description="Helical" evidence="8">
    <location>
        <begin position="7"/>
        <end position="30"/>
    </location>
</feature>
<dbReference type="Pfam" id="PF00892">
    <property type="entry name" value="EamA"/>
    <property type="match status" value="2"/>
</dbReference>
<dbReference type="NCBIfam" id="TIGR00688">
    <property type="entry name" value="rarD"/>
    <property type="match status" value="1"/>
</dbReference>
<dbReference type="InterPro" id="IPR037185">
    <property type="entry name" value="EmrE-like"/>
</dbReference>
<comment type="similarity">
    <text evidence="2">Belongs to the EamA transporter family.</text>
</comment>
<accession>A0A9W6HT33</accession>
<evidence type="ECO:0000313" key="10">
    <source>
        <dbReference type="EMBL" id="GLK01591.1"/>
    </source>
</evidence>
<feature type="transmembrane region" description="Helical" evidence="8">
    <location>
        <begin position="238"/>
        <end position="259"/>
    </location>
</feature>
<protein>
    <submittedName>
        <fullName evidence="10">Protein RarD</fullName>
    </submittedName>
</protein>
<feature type="transmembrane region" description="Helical" evidence="8">
    <location>
        <begin position="42"/>
        <end position="66"/>
    </location>
</feature>
<gene>
    <name evidence="10" type="ORF">GCM10017596_13060</name>
</gene>
<keyword evidence="6 8" id="KW-1133">Transmembrane helix</keyword>
<comment type="subcellular location">
    <subcellularLocation>
        <location evidence="1">Cell membrane</location>
        <topology evidence="1">Multi-pass membrane protein</topology>
    </subcellularLocation>
</comment>
<dbReference type="PANTHER" id="PTHR22911">
    <property type="entry name" value="ACYL-MALONYL CONDENSING ENZYME-RELATED"/>
    <property type="match status" value="1"/>
</dbReference>
<proteinExistence type="inferred from homology"/>
<feature type="transmembrane region" description="Helical" evidence="8">
    <location>
        <begin position="103"/>
        <end position="120"/>
    </location>
</feature>
<dbReference type="AlphaFoldDB" id="A0A9W6HT33"/>
<dbReference type="GO" id="GO:0005886">
    <property type="term" value="C:plasma membrane"/>
    <property type="evidence" value="ECO:0007669"/>
    <property type="project" value="UniProtKB-SubCell"/>
</dbReference>
<dbReference type="EMBL" id="BSET01000001">
    <property type="protein sequence ID" value="GLK01591.1"/>
    <property type="molecule type" value="Genomic_DNA"/>
</dbReference>